<evidence type="ECO:0000256" key="7">
    <source>
        <dbReference type="PROSITE-ProRule" id="PRU00357"/>
    </source>
</evidence>
<dbReference type="GO" id="GO:0005634">
    <property type="term" value="C:nucleus"/>
    <property type="evidence" value="ECO:0007669"/>
    <property type="project" value="UniProtKB-SubCell"/>
</dbReference>
<dbReference type="GO" id="GO:0003700">
    <property type="term" value="F:DNA-binding transcription factor activity"/>
    <property type="evidence" value="ECO:0007669"/>
    <property type="project" value="TreeGrafter"/>
</dbReference>
<dbReference type="InterPro" id="IPR000315">
    <property type="entry name" value="Znf_B-box"/>
</dbReference>
<evidence type="ECO:0000256" key="2">
    <source>
        <dbReference type="ARBA" id="ARBA00010024"/>
    </source>
</evidence>
<sequence length="278" mass="31240">METFQVFWSAGITKPCESCLTEKAVLFRGADSVFLCLRCDAEVQYVSNKEVSRHLRQWMCVVCEQAPADVMCTADAAAVCAACDADIHSVNLRRSQYERVSLLPYSSFSDVITCSENELNSYGDTFLVLDNDPDSGDVNIEHDLVESPEAKNCSENYHFFGSLYFTTVPLIQHVMLAPPFSKTLEMWTKMARTQYLPRDVPGRNIGVLGFLRYTEKRKNRKFEKIVRYAKRKDLADNRIRVKGRFIKQAENDSTIAEAALSPPSTRPPGGFHGAAPTA</sequence>
<keyword evidence="3" id="KW-0479">Metal-binding</keyword>
<comment type="similarity">
    <text evidence="2">Belongs to the CONSTANS family.</text>
</comment>
<evidence type="ECO:0000256" key="6">
    <source>
        <dbReference type="ARBA" id="ARBA00023242"/>
    </source>
</evidence>
<evidence type="ECO:0000256" key="4">
    <source>
        <dbReference type="ARBA" id="ARBA00022771"/>
    </source>
</evidence>
<keyword evidence="6 7" id="KW-0539">Nucleus</keyword>
<dbReference type="Pfam" id="PF06203">
    <property type="entry name" value="CCT"/>
    <property type="match status" value="1"/>
</dbReference>
<evidence type="ECO:0000256" key="3">
    <source>
        <dbReference type="ARBA" id="ARBA00022723"/>
    </source>
</evidence>
<dbReference type="InterPro" id="IPR010402">
    <property type="entry name" value="CCT_domain"/>
</dbReference>
<evidence type="ECO:0000259" key="9">
    <source>
        <dbReference type="PROSITE" id="PS51017"/>
    </source>
</evidence>
<gene>
    <name evidence="10" type="ORF">TIFTF001_021299</name>
</gene>
<evidence type="ECO:0000313" key="11">
    <source>
        <dbReference type="Proteomes" id="UP001187192"/>
    </source>
</evidence>
<dbReference type="SMART" id="SM00336">
    <property type="entry name" value="BBOX"/>
    <property type="match status" value="1"/>
</dbReference>
<keyword evidence="4" id="KW-0863">Zinc-finger</keyword>
<dbReference type="Gramene" id="FCD_00023649-RA">
    <property type="protein sequence ID" value="FCD_00023649-RA:cds"/>
    <property type="gene ID" value="FCD_00023649"/>
</dbReference>
<feature type="domain" description="CCT" evidence="9">
    <location>
        <begin position="206"/>
        <end position="248"/>
    </location>
</feature>
<dbReference type="PANTHER" id="PTHR31319">
    <property type="entry name" value="ZINC FINGER PROTEIN CONSTANS-LIKE 4"/>
    <property type="match status" value="1"/>
</dbReference>
<dbReference type="GO" id="GO:0009909">
    <property type="term" value="P:regulation of flower development"/>
    <property type="evidence" value="ECO:0007669"/>
    <property type="project" value="InterPro"/>
</dbReference>
<name>A0AA88AUT5_FICCA</name>
<dbReference type="PROSITE" id="PS51017">
    <property type="entry name" value="CCT"/>
    <property type="match status" value="1"/>
</dbReference>
<dbReference type="InterPro" id="IPR045281">
    <property type="entry name" value="CONSTANS-like"/>
</dbReference>
<evidence type="ECO:0000256" key="1">
    <source>
        <dbReference type="ARBA" id="ARBA00004123"/>
    </source>
</evidence>
<protein>
    <recommendedName>
        <fullName evidence="9">CCT domain-containing protein</fullName>
    </recommendedName>
</protein>
<dbReference type="GO" id="GO:0008270">
    <property type="term" value="F:zinc ion binding"/>
    <property type="evidence" value="ECO:0007669"/>
    <property type="project" value="UniProtKB-KW"/>
</dbReference>
<feature type="region of interest" description="Disordered" evidence="8">
    <location>
        <begin position="256"/>
        <end position="278"/>
    </location>
</feature>
<evidence type="ECO:0000256" key="5">
    <source>
        <dbReference type="ARBA" id="ARBA00022833"/>
    </source>
</evidence>
<evidence type="ECO:0000313" key="10">
    <source>
        <dbReference type="EMBL" id="GMN52156.1"/>
    </source>
</evidence>
<accession>A0AA88AUT5</accession>
<comment type="subcellular location">
    <subcellularLocation>
        <location evidence="1 7">Nucleus</location>
    </subcellularLocation>
</comment>
<dbReference type="InterPro" id="IPR049808">
    <property type="entry name" value="CONSTANS-like_Bbox1"/>
</dbReference>
<dbReference type="EMBL" id="BTGU01000040">
    <property type="protein sequence ID" value="GMN52156.1"/>
    <property type="molecule type" value="Genomic_DNA"/>
</dbReference>
<comment type="caution">
    <text evidence="10">The sequence shown here is derived from an EMBL/GenBank/DDBJ whole genome shotgun (WGS) entry which is preliminary data.</text>
</comment>
<keyword evidence="5" id="KW-0862">Zinc</keyword>
<reference evidence="10" key="1">
    <citation type="submission" date="2023-07" db="EMBL/GenBank/DDBJ databases">
        <title>draft genome sequence of fig (Ficus carica).</title>
        <authorList>
            <person name="Takahashi T."/>
            <person name="Nishimura K."/>
        </authorList>
    </citation>
    <scope>NUCLEOTIDE SEQUENCE</scope>
</reference>
<proteinExistence type="inferred from homology"/>
<organism evidence="10 11">
    <name type="scientific">Ficus carica</name>
    <name type="common">Common fig</name>
    <dbReference type="NCBI Taxonomy" id="3494"/>
    <lineage>
        <taxon>Eukaryota</taxon>
        <taxon>Viridiplantae</taxon>
        <taxon>Streptophyta</taxon>
        <taxon>Embryophyta</taxon>
        <taxon>Tracheophyta</taxon>
        <taxon>Spermatophyta</taxon>
        <taxon>Magnoliopsida</taxon>
        <taxon>eudicotyledons</taxon>
        <taxon>Gunneridae</taxon>
        <taxon>Pentapetalae</taxon>
        <taxon>rosids</taxon>
        <taxon>fabids</taxon>
        <taxon>Rosales</taxon>
        <taxon>Moraceae</taxon>
        <taxon>Ficeae</taxon>
        <taxon>Ficus</taxon>
    </lineage>
</organism>
<dbReference type="Proteomes" id="UP001187192">
    <property type="component" value="Unassembled WGS sequence"/>
</dbReference>
<dbReference type="AlphaFoldDB" id="A0AA88AUT5"/>
<evidence type="ECO:0000256" key="8">
    <source>
        <dbReference type="SAM" id="MobiDB-lite"/>
    </source>
</evidence>
<dbReference type="CDD" id="cd19821">
    <property type="entry name" value="Bbox1_BBX-like"/>
    <property type="match status" value="1"/>
</dbReference>
<dbReference type="PANTHER" id="PTHR31319:SF53">
    <property type="entry name" value="ZINC FINGER PROTEIN CONSTANS-LIKE 5"/>
    <property type="match status" value="1"/>
</dbReference>
<keyword evidence="11" id="KW-1185">Reference proteome</keyword>